<dbReference type="InterPro" id="IPR041524">
    <property type="entry name" value="GH131_N"/>
</dbReference>
<name>A0A0L0UQ56_9BASI</name>
<reference evidence="4" key="1">
    <citation type="submission" date="2014-03" db="EMBL/GenBank/DDBJ databases">
        <title>The Genome Sequence of Puccinia striiformis f. sp. tritici PST-78.</title>
        <authorList>
            <consortium name="The Broad Institute Genome Sequencing Platform"/>
            <person name="Cuomo C."/>
            <person name="Hulbert S."/>
            <person name="Chen X."/>
            <person name="Walker B."/>
            <person name="Young S.K."/>
            <person name="Zeng Q."/>
            <person name="Gargeya S."/>
            <person name="Fitzgerald M."/>
            <person name="Haas B."/>
            <person name="Abouelleil A."/>
            <person name="Alvarado L."/>
            <person name="Arachchi H.M."/>
            <person name="Berlin A.M."/>
            <person name="Chapman S.B."/>
            <person name="Goldberg J."/>
            <person name="Griggs A."/>
            <person name="Gujja S."/>
            <person name="Hansen M."/>
            <person name="Howarth C."/>
            <person name="Imamovic A."/>
            <person name="Larimer J."/>
            <person name="McCowan C."/>
            <person name="Montmayeur A."/>
            <person name="Murphy C."/>
            <person name="Neiman D."/>
            <person name="Pearson M."/>
            <person name="Priest M."/>
            <person name="Roberts A."/>
            <person name="Saif S."/>
            <person name="Shea T."/>
            <person name="Sisk P."/>
            <person name="Sykes S."/>
            <person name="Wortman J."/>
            <person name="Nusbaum C."/>
            <person name="Birren B."/>
        </authorList>
    </citation>
    <scope>NUCLEOTIDE SEQUENCE [LARGE SCALE GENOMIC DNA]</scope>
    <source>
        <strain evidence="4">race PST-78</strain>
    </source>
</reference>
<dbReference type="PANTHER" id="PTHR34612:SF2">
    <property type="entry name" value="GLYCOSIDE HYDROLASE 131 CATALYTIC N-TERMINAL DOMAIN-CONTAINING PROTEIN"/>
    <property type="match status" value="1"/>
</dbReference>
<evidence type="ECO:0000259" key="2">
    <source>
        <dbReference type="Pfam" id="PF18271"/>
    </source>
</evidence>
<dbReference type="Pfam" id="PF18271">
    <property type="entry name" value="GH131_N"/>
    <property type="match status" value="1"/>
</dbReference>
<gene>
    <name evidence="3" type="ORF">PSTG_17495</name>
</gene>
<dbReference type="PANTHER" id="PTHR34612">
    <property type="entry name" value="GH131_N DOMAIN-CONTAINING PROTEIN"/>
    <property type="match status" value="1"/>
</dbReference>
<feature type="region of interest" description="Disordered" evidence="1">
    <location>
        <begin position="1"/>
        <end position="94"/>
    </location>
</feature>
<evidence type="ECO:0000256" key="1">
    <source>
        <dbReference type="SAM" id="MobiDB-lite"/>
    </source>
</evidence>
<dbReference type="STRING" id="1165861.A0A0L0UQ56"/>
<dbReference type="Gene3D" id="2.60.120.1160">
    <property type="match status" value="1"/>
</dbReference>
<protein>
    <recommendedName>
        <fullName evidence="2">Glycoside hydrolase 131 catalytic N-terminal domain-containing protein</fullName>
    </recommendedName>
</protein>
<feature type="compositionally biased region" description="Polar residues" evidence="1">
    <location>
        <begin position="22"/>
        <end position="49"/>
    </location>
</feature>
<sequence length="367" mass="39044">MPNPQGFGTAAQRRPQGFGTAAQGQPQGFGTAAQGQPQAGFNPTAQRSPQGFGAAARQAQPGSNFGMNGASGTGAQQAQPGSNLGTNGATGPPSLSNRIFDFQLTNNMRGTDLDNSSSALKRLITYIVKGAASASQYVGIAPGRSAPELQVRIRDDSIFVPGGNAANAQNGFRRTDVLPAINKANAFNGITTWFQTIRLDSSAPLVLNHGYLLASIEIPVSDHVWDIFTGSDFDSQNTAHAASRNSQTIRVRDLRTNTLFSVPLQYNQAFNFAITTDWSANTLTVYASVGNQPLRKVAGPTPNDPKLASSQAVQNGEYHLQLIKFPLPDANVPLAQRSDVPHFGFQEPIKQESVFFSNVFITSGGQH</sequence>
<dbReference type="Proteomes" id="UP000054564">
    <property type="component" value="Unassembled WGS sequence"/>
</dbReference>
<evidence type="ECO:0000313" key="4">
    <source>
        <dbReference type="Proteomes" id="UP000054564"/>
    </source>
</evidence>
<dbReference type="AlphaFoldDB" id="A0A0L0UQ56"/>
<feature type="compositionally biased region" description="Polar residues" evidence="1">
    <location>
        <begin position="73"/>
        <end position="94"/>
    </location>
</feature>
<dbReference type="OrthoDB" id="5283326at2759"/>
<proteinExistence type="predicted"/>
<evidence type="ECO:0000313" key="3">
    <source>
        <dbReference type="EMBL" id="KNE89046.1"/>
    </source>
</evidence>
<feature type="domain" description="Glycoside hydrolase 131 catalytic N-terminal" evidence="2">
    <location>
        <begin position="99"/>
        <end position="363"/>
    </location>
</feature>
<dbReference type="EMBL" id="AJIL01000555">
    <property type="protein sequence ID" value="KNE89046.1"/>
    <property type="molecule type" value="Genomic_DNA"/>
</dbReference>
<comment type="caution">
    <text evidence="3">The sequence shown here is derived from an EMBL/GenBank/DDBJ whole genome shotgun (WGS) entry which is preliminary data.</text>
</comment>
<accession>A0A0L0UQ56</accession>
<organism evidence="3 4">
    <name type="scientific">Puccinia striiformis f. sp. tritici PST-78</name>
    <dbReference type="NCBI Taxonomy" id="1165861"/>
    <lineage>
        <taxon>Eukaryota</taxon>
        <taxon>Fungi</taxon>
        <taxon>Dikarya</taxon>
        <taxon>Basidiomycota</taxon>
        <taxon>Pucciniomycotina</taxon>
        <taxon>Pucciniomycetes</taxon>
        <taxon>Pucciniales</taxon>
        <taxon>Pucciniaceae</taxon>
        <taxon>Puccinia</taxon>
    </lineage>
</organism>
<keyword evidence="4" id="KW-1185">Reference proteome</keyword>